<feature type="compositionally biased region" description="Low complexity" evidence="1">
    <location>
        <begin position="88"/>
        <end position="110"/>
    </location>
</feature>
<feature type="compositionally biased region" description="Basic and acidic residues" evidence="1">
    <location>
        <begin position="50"/>
        <end position="61"/>
    </location>
</feature>
<evidence type="ECO:0000313" key="2">
    <source>
        <dbReference type="EMBL" id="KZT10045.1"/>
    </source>
</evidence>
<feature type="region of interest" description="Disordered" evidence="1">
    <location>
        <begin position="1"/>
        <end position="34"/>
    </location>
</feature>
<feature type="compositionally biased region" description="Pro residues" evidence="1">
    <location>
        <begin position="322"/>
        <end position="332"/>
    </location>
</feature>
<feature type="region of interest" description="Disordered" evidence="1">
    <location>
        <begin position="279"/>
        <end position="303"/>
    </location>
</feature>
<dbReference type="Proteomes" id="UP000076871">
    <property type="component" value="Unassembled WGS sequence"/>
</dbReference>
<feature type="compositionally biased region" description="Low complexity" evidence="1">
    <location>
        <begin position="554"/>
        <end position="575"/>
    </location>
</feature>
<feature type="compositionally biased region" description="Low complexity" evidence="1">
    <location>
        <begin position="420"/>
        <end position="442"/>
    </location>
</feature>
<evidence type="ECO:0000256" key="1">
    <source>
        <dbReference type="SAM" id="MobiDB-lite"/>
    </source>
</evidence>
<dbReference type="OrthoDB" id="79830at2759"/>
<feature type="compositionally biased region" description="Basic and acidic residues" evidence="1">
    <location>
        <begin position="507"/>
        <end position="520"/>
    </location>
</feature>
<dbReference type="AlphaFoldDB" id="A0A165G9Y4"/>
<feature type="compositionally biased region" description="Low complexity" evidence="1">
    <location>
        <begin position="618"/>
        <end position="669"/>
    </location>
</feature>
<feature type="region of interest" description="Disordered" evidence="1">
    <location>
        <begin position="320"/>
        <end position="345"/>
    </location>
</feature>
<dbReference type="STRING" id="1314785.A0A165G9Y4"/>
<accession>A0A165G9Y4</accession>
<feature type="compositionally biased region" description="Basic and acidic residues" evidence="1">
    <location>
        <begin position="404"/>
        <end position="419"/>
    </location>
</feature>
<keyword evidence="3" id="KW-1185">Reference proteome</keyword>
<dbReference type="GeneID" id="63829171"/>
<name>A0A165G9Y4_9APHY</name>
<dbReference type="InParanoid" id="A0A165G9Y4"/>
<feature type="region of interest" description="Disordered" evidence="1">
    <location>
        <begin position="404"/>
        <end position="669"/>
    </location>
</feature>
<feature type="compositionally biased region" description="Polar residues" evidence="1">
    <location>
        <begin position="293"/>
        <end position="303"/>
    </location>
</feature>
<evidence type="ECO:0000313" key="3">
    <source>
        <dbReference type="Proteomes" id="UP000076871"/>
    </source>
</evidence>
<dbReference type="RefSeq" id="XP_040767785.1">
    <property type="nucleotide sequence ID" value="XM_040912143.1"/>
</dbReference>
<feature type="region of interest" description="Disordered" evidence="1">
    <location>
        <begin position="50"/>
        <end position="117"/>
    </location>
</feature>
<proteinExistence type="predicted"/>
<dbReference type="EMBL" id="KV427610">
    <property type="protein sequence ID" value="KZT10045.1"/>
    <property type="molecule type" value="Genomic_DNA"/>
</dbReference>
<feature type="compositionally biased region" description="Basic and acidic residues" evidence="1">
    <location>
        <begin position="1"/>
        <end position="16"/>
    </location>
</feature>
<gene>
    <name evidence="2" type="ORF">LAESUDRAFT_756247</name>
</gene>
<sequence length="772" mass="82624">MNFVKRTVDSRKEARAESSLPYHRKEESHKSKGSWSLKKILSYIDPRRFSRKVDDDDRLSESEDEGEAPRSAPITPASTLAQRGDELSTQAQSSQQVQNSQQAESSQQSSFHIPGSFGTQSLALPAAQAQVPLPPLQVSVPRVSMRLPLRQTASQILSELQAKGELNPEVIEYLKRKGDERLGDIELAGVKAKSSVGKGYIPSNARMPPEKEDLGFKSFDWRKAAAEKAEREEKEAQARATQMLPYNPNGPVCILGGLTVEEQIQQGFWKPPETWYSKKAASGSESKRAGNNDGPSKSAPSVLDSQRSIYERMNSLYGLPPDAFPDLPPRPRPAGSNLPGESSRSTEAARIAAAVLAADQPVGQYVLSPDDPFGRLMGRQLHQYPNKYRVIAALPKPRTPKQRFIEGHRSEKRRQREAAEAAAKAAAEAAAGAPAAEAPSAEAQERPPTMQEIIESTVPKGSKRSRPPPELLTSDRNAAAPEADEIIILTEEAEEEEDRPALKKRKTTADRVASRVERAKSVAVTVEEIDNVPASGEELGYMQPSEVVEPETYSRSTSPTDASSSDTSAGSSQTSKGEPSKGLGYAALKSTAPKEPSKLRYSIQAEPEEEENENETVSAATSASPLPALETTPAAAAELTPAPSASLPFPPASSTATSPASTPAPSEPAAALAPISVPSAITSVPSTAIAAISVPQAESALPAREHLDDSKSVAKACAPSELPQYRFIPLLPELPPLARLDSMQAATDVEDAALPKFDFPGSLVASCPLPGC</sequence>
<protein>
    <submittedName>
        <fullName evidence="2">Uncharacterized protein</fullName>
    </submittedName>
</protein>
<organism evidence="2 3">
    <name type="scientific">Laetiporus sulphureus 93-53</name>
    <dbReference type="NCBI Taxonomy" id="1314785"/>
    <lineage>
        <taxon>Eukaryota</taxon>
        <taxon>Fungi</taxon>
        <taxon>Dikarya</taxon>
        <taxon>Basidiomycota</taxon>
        <taxon>Agaricomycotina</taxon>
        <taxon>Agaricomycetes</taxon>
        <taxon>Polyporales</taxon>
        <taxon>Laetiporus</taxon>
    </lineage>
</organism>
<reference evidence="2 3" key="1">
    <citation type="journal article" date="2016" name="Mol. Biol. Evol.">
        <title>Comparative Genomics of Early-Diverging Mushroom-Forming Fungi Provides Insights into the Origins of Lignocellulose Decay Capabilities.</title>
        <authorList>
            <person name="Nagy L.G."/>
            <person name="Riley R."/>
            <person name="Tritt A."/>
            <person name="Adam C."/>
            <person name="Daum C."/>
            <person name="Floudas D."/>
            <person name="Sun H."/>
            <person name="Yadav J.S."/>
            <person name="Pangilinan J."/>
            <person name="Larsson K.H."/>
            <person name="Matsuura K."/>
            <person name="Barry K."/>
            <person name="Labutti K."/>
            <person name="Kuo R."/>
            <person name="Ohm R.A."/>
            <person name="Bhattacharya S.S."/>
            <person name="Shirouzu T."/>
            <person name="Yoshinaga Y."/>
            <person name="Martin F.M."/>
            <person name="Grigoriev I.V."/>
            <person name="Hibbett D.S."/>
        </authorList>
    </citation>
    <scope>NUCLEOTIDE SEQUENCE [LARGE SCALE GENOMIC DNA]</scope>
    <source>
        <strain evidence="2 3">93-53</strain>
    </source>
</reference>